<name>A0A455T1B6_9CHLR</name>
<reference evidence="2" key="1">
    <citation type="submission" date="2018-12" db="EMBL/GenBank/DDBJ databases">
        <title>Novel natural products biosynthetic potential of the class Ktedonobacteria.</title>
        <authorList>
            <person name="Zheng Y."/>
            <person name="Saitou A."/>
            <person name="Wang C.M."/>
            <person name="Toyoda A."/>
            <person name="Minakuchi Y."/>
            <person name="Sekiguchi Y."/>
            <person name="Ueda K."/>
            <person name="Takano H."/>
            <person name="Sakai Y."/>
            <person name="Yokota A."/>
            <person name="Yabe S."/>
        </authorList>
    </citation>
    <scope>NUCLEOTIDE SEQUENCE</scope>
    <source>
        <strain evidence="2">A3-2</strain>
    </source>
</reference>
<evidence type="ECO:0000256" key="1">
    <source>
        <dbReference type="SAM" id="MobiDB-lite"/>
    </source>
</evidence>
<dbReference type="EMBL" id="AP019377">
    <property type="protein sequence ID" value="BBH92225.1"/>
    <property type="molecule type" value="Genomic_DNA"/>
</dbReference>
<feature type="region of interest" description="Disordered" evidence="1">
    <location>
        <begin position="71"/>
        <end position="93"/>
    </location>
</feature>
<feature type="compositionally biased region" description="Low complexity" evidence="1">
    <location>
        <begin position="72"/>
        <end position="86"/>
    </location>
</feature>
<accession>A0A455T1B6</accession>
<protein>
    <submittedName>
        <fullName evidence="2">Uncharacterized protein</fullName>
    </submittedName>
</protein>
<proteinExistence type="predicted"/>
<evidence type="ECO:0000313" key="2">
    <source>
        <dbReference type="EMBL" id="BBH92225.1"/>
    </source>
</evidence>
<sequence length="93" mass="10245">MKGKGFLTSVSELVASQRKYISSKSLCQALMRLIPLDKGTRVSLFFKGGCENLFISIYLFLAISWENLSPKASSSLGASQLSYSRSVSEEKEV</sequence>
<gene>
    <name evidence="2" type="ORF">KTA_04240</name>
</gene>
<dbReference type="AlphaFoldDB" id="A0A455T1B6"/>
<organism evidence="2">
    <name type="scientific">Thermogemmatispora argillosa</name>
    <dbReference type="NCBI Taxonomy" id="2045280"/>
    <lineage>
        <taxon>Bacteria</taxon>
        <taxon>Bacillati</taxon>
        <taxon>Chloroflexota</taxon>
        <taxon>Ktedonobacteria</taxon>
        <taxon>Thermogemmatisporales</taxon>
        <taxon>Thermogemmatisporaceae</taxon>
        <taxon>Thermogemmatispora</taxon>
    </lineage>
</organism>